<evidence type="ECO:0000313" key="4">
    <source>
        <dbReference type="Proteomes" id="UP000799767"/>
    </source>
</evidence>
<accession>A0A6A6PL60</accession>
<comment type="similarity">
    <text evidence="1">Belongs to the short-chain dehydrogenases/reductases (SDR) family.</text>
</comment>
<dbReference type="Proteomes" id="UP000799767">
    <property type="component" value="Unassembled WGS sequence"/>
</dbReference>
<dbReference type="Gene3D" id="3.40.50.720">
    <property type="entry name" value="NAD(P)-binding Rossmann-like Domain"/>
    <property type="match status" value="1"/>
</dbReference>
<dbReference type="PANTHER" id="PTHR24320">
    <property type="entry name" value="RETINOL DEHYDROGENASE"/>
    <property type="match status" value="1"/>
</dbReference>
<protein>
    <recommendedName>
        <fullName evidence="5">Short-chain dehydrogenase</fullName>
    </recommendedName>
</protein>
<dbReference type="PANTHER" id="PTHR24320:SF272">
    <property type="entry name" value="NAD(P)-BINDING ROSSMANN-FOLD SUPERFAMILY PROTEIN"/>
    <property type="match status" value="1"/>
</dbReference>
<dbReference type="EMBL" id="MU001639">
    <property type="protein sequence ID" value="KAF2480431.1"/>
    <property type="molecule type" value="Genomic_DNA"/>
</dbReference>
<dbReference type="SUPFAM" id="SSF51735">
    <property type="entry name" value="NAD(P)-binding Rossmann-fold domains"/>
    <property type="match status" value="1"/>
</dbReference>
<evidence type="ECO:0000256" key="2">
    <source>
        <dbReference type="ARBA" id="ARBA00023002"/>
    </source>
</evidence>
<dbReference type="PRINTS" id="PR00081">
    <property type="entry name" value="GDHRDH"/>
</dbReference>
<keyword evidence="2" id="KW-0560">Oxidoreductase</keyword>
<dbReference type="AlphaFoldDB" id="A0A6A6PL60"/>
<dbReference type="RefSeq" id="XP_033587001.1">
    <property type="nucleotide sequence ID" value="XM_033731493.1"/>
</dbReference>
<sequence>MPPTFQDSGKYAAIHASPKGAGDARPTAHAILQDEHVIGALADKTILLTGGSSGIGVEEVRALAATGAKVVFTSRDLAKGHGVRDDIVAHWKEQGVQPRIEVIQCDLQSLASVKRAAEEFKKDDDKLNVLVNNAGIAMTPFKLTQDGFEQQFAVNHLAHFLLFQLLKPLLLAASTPTFSSRVVNVASSAHHMGSVKVGNYSFEQGGYDAFAGYASSKTCNIWMSNELERRYGSQGLHSTSVHPGGIMTGLLNSHDEQVRPQENIQRAMKSVEQGAASVVLAAIGKEYEGVGGFYMEDCGVSAALPENAQFGEPGYKPWAYDEEGERRLWLDSLEMLKLNDD</sequence>
<evidence type="ECO:0000313" key="3">
    <source>
        <dbReference type="EMBL" id="KAF2480431.1"/>
    </source>
</evidence>
<organism evidence="3 4">
    <name type="scientific">Neohortaea acidophila</name>
    <dbReference type="NCBI Taxonomy" id="245834"/>
    <lineage>
        <taxon>Eukaryota</taxon>
        <taxon>Fungi</taxon>
        <taxon>Dikarya</taxon>
        <taxon>Ascomycota</taxon>
        <taxon>Pezizomycotina</taxon>
        <taxon>Dothideomycetes</taxon>
        <taxon>Dothideomycetidae</taxon>
        <taxon>Mycosphaerellales</taxon>
        <taxon>Teratosphaeriaceae</taxon>
        <taxon>Neohortaea</taxon>
    </lineage>
</organism>
<dbReference type="OrthoDB" id="191139at2759"/>
<dbReference type="GeneID" id="54472495"/>
<dbReference type="InterPro" id="IPR002347">
    <property type="entry name" value="SDR_fam"/>
</dbReference>
<gene>
    <name evidence="3" type="ORF">BDY17DRAFT_255089</name>
</gene>
<proteinExistence type="inferred from homology"/>
<evidence type="ECO:0000256" key="1">
    <source>
        <dbReference type="ARBA" id="ARBA00006484"/>
    </source>
</evidence>
<reference evidence="3" key="1">
    <citation type="journal article" date="2020" name="Stud. Mycol.">
        <title>101 Dothideomycetes genomes: a test case for predicting lifestyles and emergence of pathogens.</title>
        <authorList>
            <person name="Haridas S."/>
            <person name="Albert R."/>
            <person name="Binder M."/>
            <person name="Bloem J."/>
            <person name="Labutti K."/>
            <person name="Salamov A."/>
            <person name="Andreopoulos B."/>
            <person name="Baker S."/>
            <person name="Barry K."/>
            <person name="Bills G."/>
            <person name="Bluhm B."/>
            <person name="Cannon C."/>
            <person name="Castanera R."/>
            <person name="Culley D."/>
            <person name="Daum C."/>
            <person name="Ezra D."/>
            <person name="Gonzalez J."/>
            <person name="Henrissat B."/>
            <person name="Kuo A."/>
            <person name="Liang C."/>
            <person name="Lipzen A."/>
            <person name="Lutzoni F."/>
            <person name="Magnuson J."/>
            <person name="Mondo S."/>
            <person name="Nolan M."/>
            <person name="Ohm R."/>
            <person name="Pangilinan J."/>
            <person name="Park H.-J."/>
            <person name="Ramirez L."/>
            <person name="Alfaro M."/>
            <person name="Sun H."/>
            <person name="Tritt A."/>
            <person name="Yoshinaga Y."/>
            <person name="Zwiers L.-H."/>
            <person name="Turgeon B."/>
            <person name="Goodwin S."/>
            <person name="Spatafora J."/>
            <person name="Crous P."/>
            <person name="Grigoriev I."/>
        </authorList>
    </citation>
    <scope>NUCLEOTIDE SEQUENCE</scope>
    <source>
        <strain evidence="3">CBS 113389</strain>
    </source>
</reference>
<keyword evidence="4" id="KW-1185">Reference proteome</keyword>
<evidence type="ECO:0008006" key="5">
    <source>
        <dbReference type="Google" id="ProtNLM"/>
    </source>
</evidence>
<name>A0A6A6PL60_9PEZI</name>
<dbReference type="Pfam" id="PF00106">
    <property type="entry name" value="adh_short"/>
    <property type="match status" value="1"/>
</dbReference>
<dbReference type="InterPro" id="IPR036291">
    <property type="entry name" value="NAD(P)-bd_dom_sf"/>
</dbReference>
<dbReference type="GO" id="GO:0016491">
    <property type="term" value="F:oxidoreductase activity"/>
    <property type="evidence" value="ECO:0007669"/>
    <property type="project" value="UniProtKB-KW"/>
</dbReference>